<dbReference type="InterPro" id="IPR036291">
    <property type="entry name" value="NAD(P)-bd_dom_sf"/>
</dbReference>
<gene>
    <name evidence="7 9" type="primary">gmd</name>
    <name evidence="9" type="ORF">C0601_12905</name>
</gene>
<dbReference type="AlphaFoldDB" id="A0A2N5Z9V2"/>
<reference evidence="9 10" key="1">
    <citation type="submission" date="2017-11" db="EMBL/GenBank/DDBJ databases">
        <title>Genome-resolved metagenomics identifies genetic mobility, metabolic interactions, and unexpected diversity in perchlorate-reducing communities.</title>
        <authorList>
            <person name="Barnum T.P."/>
            <person name="Figueroa I.A."/>
            <person name="Carlstrom C.I."/>
            <person name="Lucas L.N."/>
            <person name="Engelbrektson A.L."/>
            <person name="Coates J.D."/>
        </authorList>
    </citation>
    <scope>NUCLEOTIDE SEQUENCE [LARGE SCALE GENOMIC DNA]</scope>
    <source>
        <strain evidence="9">BM706</strain>
    </source>
</reference>
<dbReference type="SUPFAM" id="SSF51735">
    <property type="entry name" value="NAD(P)-binding Rossmann-fold domains"/>
    <property type="match status" value="1"/>
</dbReference>
<evidence type="ECO:0000256" key="2">
    <source>
        <dbReference type="ARBA" id="ARBA00001937"/>
    </source>
</evidence>
<evidence type="ECO:0000313" key="9">
    <source>
        <dbReference type="EMBL" id="PLX15445.1"/>
    </source>
</evidence>
<dbReference type="InterPro" id="IPR006368">
    <property type="entry name" value="GDP_Man_deHydtase"/>
</dbReference>
<accession>A0A2N5Z9V2</accession>
<sequence>MKKALITGITGQDGAYLAKFLIEKGYKVYGGFRRTSTVNFWRLEYLKIKDNPQLELVEFDLLDQGNIYRVIESIRPQEIYNLAAQSFVGVSFKQPTLTAQTTGVGVLNILECIREIDKNIRFYQASTSELFGKVREMPQKETTPFHPRSPYGVSKLFAHWTTINYRESYGIFACCGILFNHESPLRGKEFVTRKITDAVSRIKLGKQECLEIGNLNVKRDWGYAKEYVEAIYQMLQHKTPEEFVIATGKSHTIREFIEAAFECAQMKITWKGEDVDEVGVDSNGVVRVKINPKFFRPAEVNTLLGDPKKSKEILKWESKTDMKQLCDIMMRADMARNQG</sequence>
<comment type="cofactor">
    <cofactor evidence="2 7">
        <name>NADP(+)</name>
        <dbReference type="ChEBI" id="CHEBI:58349"/>
    </cofactor>
</comment>
<dbReference type="PANTHER" id="PTHR43715">
    <property type="entry name" value="GDP-MANNOSE 4,6-DEHYDRATASE"/>
    <property type="match status" value="1"/>
</dbReference>
<name>A0A2N5Z9V2_MUIH1</name>
<keyword evidence="5 7" id="KW-0456">Lyase</keyword>
<dbReference type="GO" id="GO:0042351">
    <property type="term" value="P:'de novo' GDP-L-fucose biosynthetic process"/>
    <property type="evidence" value="ECO:0007669"/>
    <property type="project" value="TreeGrafter"/>
</dbReference>
<proteinExistence type="inferred from homology"/>
<comment type="caution">
    <text evidence="7">Lacks conserved residue(s) required for the propagation of feature annotation.</text>
</comment>
<evidence type="ECO:0000256" key="6">
    <source>
        <dbReference type="ARBA" id="ARBA00059383"/>
    </source>
</evidence>
<dbReference type="GO" id="GO:0008446">
    <property type="term" value="F:GDP-mannose 4,6-dehydratase activity"/>
    <property type="evidence" value="ECO:0007669"/>
    <property type="project" value="UniProtKB-UniRule"/>
</dbReference>
<dbReference type="EMBL" id="PKTG01000139">
    <property type="protein sequence ID" value="PLX15445.1"/>
    <property type="molecule type" value="Genomic_DNA"/>
</dbReference>
<comment type="similarity">
    <text evidence="3 7">Belongs to the NAD(P)-dependent epimerase/dehydratase family. GDP-mannose 4,6-dehydratase subfamily.</text>
</comment>
<protein>
    <recommendedName>
        <fullName evidence="4 7">GDP-mannose 4,6-dehydratase</fullName>
        <ecNumber evidence="4 7">4.2.1.47</ecNumber>
    </recommendedName>
    <alternativeName>
        <fullName evidence="7">GDP-D-mannose dehydratase</fullName>
    </alternativeName>
</protein>
<evidence type="ECO:0000256" key="4">
    <source>
        <dbReference type="ARBA" id="ARBA00011989"/>
    </source>
</evidence>
<dbReference type="Pfam" id="PF16363">
    <property type="entry name" value="GDP_Man_Dehyd"/>
    <property type="match status" value="1"/>
</dbReference>
<evidence type="ECO:0000259" key="8">
    <source>
        <dbReference type="Pfam" id="PF16363"/>
    </source>
</evidence>
<evidence type="ECO:0000256" key="1">
    <source>
        <dbReference type="ARBA" id="ARBA00000188"/>
    </source>
</evidence>
<comment type="function">
    <text evidence="6 7">Catalyzes the conversion of GDP-D-mannose to GDP-4-dehydro-6-deoxy-D-mannose.</text>
</comment>
<evidence type="ECO:0000313" key="10">
    <source>
        <dbReference type="Proteomes" id="UP000234857"/>
    </source>
</evidence>
<evidence type="ECO:0000256" key="5">
    <source>
        <dbReference type="ARBA" id="ARBA00023239"/>
    </source>
</evidence>
<feature type="domain" description="NAD(P)-binding" evidence="8">
    <location>
        <begin position="5"/>
        <end position="329"/>
    </location>
</feature>
<dbReference type="InterPro" id="IPR016040">
    <property type="entry name" value="NAD(P)-bd_dom"/>
</dbReference>
<dbReference type="NCBIfam" id="TIGR01472">
    <property type="entry name" value="gmd"/>
    <property type="match status" value="1"/>
</dbReference>
<comment type="caution">
    <text evidence="9">The sequence shown here is derived from an EMBL/GenBank/DDBJ whole genome shotgun (WGS) entry which is preliminary data.</text>
</comment>
<dbReference type="Gene3D" id="3.40.50.720">
    <property type="entry name" value="NAD(P)-binding Rossmann-like Domain"/>
    <property type="match status" value="1"/>
</dbReference>
<keyword evidence="7" id="KW-0521">NADP</keyword>
<dbReference type="Proteomes" id="UP000234857">
    <property type="component" value="Unassembled WGS sequence"/>
</dbReference>
<organism evidence="9 10">
    <name type="scientific">Muiribacterium halophilum</name>
    <dbReference type="NCBI Taxonomy" id="2053465"/>
    <lineage>
        <taxon>Bacteria</taxon>
        <taxon>Candidatus Muiribacteriota</taxon>
        <taxon>Candidatus Muiribacteriia</taxon>
        <taxon>Candidatus Muiribacteriales</taxon>
        <taxon>Candidatus Muiribacteriaceae</taxon>
        <taxon>Candidatus Muiribacterium</taxon>
    </lineage>
</organism>
<dbReference type="HAMAP" id="MF_00955">
    <property type="entry name" value="GDP_Man_dehydratase"/>
    <property type="match status" value="1"/>
</dbReference>
<evidence type="ECO:0000256" key="3">
    <source>
        <dbReference type="ARBA" id="ARBA00009263"/>
    </source>
</evidence>
<dbReference type="FunFam" id="3.40.50.720:FF:000924">
    <property type="entry name" value="GDP-mannose 4,6 dehydratase"/>
    <property type="match status" value="1"/>
</dbReference>
<dbReference type="PANTHER" id="PTHR43715:SF1">
    <property type="entry name" value="GDP-MANNOSE 4,6 DEHYDRATASE"/>
    <property type="match status" value="1"/>
</dbReference>
<dbReference type="EC" id="4.2.1.47" evidence="4 7"/>
<evidence type="ECO:0000256" key="7">
    <source>
        <dbReference type="HAMAP-Rule" id="MF_00955"/>
    </source>
</evidence>
<dbReference type="Gene3D" id="3.90.25.10">
    <property type="entry name" value="UDP-galactose 4-epimerase, domain 1"/>
    <property type="match status" value="1"/>
</dbReference>
<dbReference type="GO" id="GO:0070401">
    <property type="term" value="F:NADP+ binding"/>
    <property type="evidence" value="ECO:0007669"/>
    <property type="project" value="UniProtKB-UniRule"/>
</dbReference>
<dbReference type="CDD" id="cd05260">
    <property type="entry name" value="GDP_MD_SDR_e"/>
    <property type="match status" value="1"/>
</dbReference>
<comment type="catalytic activity">
    <reaction evidence="1 7">
        <text>GDP-alpha-D-mannose = GDP-4-dehydro-alpha-D-rhamnose + H2O</text>
        <dbReference type="Rhea" id="RHEA:23820"/>
        <dbReference type="ChEBI" id="CHEBI:15377"/>
        <dbReference type="ChEBI" id="CHEBI:57527"/>
        <dbReference type="ChEBI" id="CHEBI:57964"/>
        <dbReference type="EC" id="4.2.1.47"/>
    </reaction>
</comment>